<reference evidence="2 3" key="1">
    <citation type="submission" date="2019-07" db="EMBL/GenBank/DDBJ databases">
        <title>Whole genome shotgun sequence of Myxococcus virescens NBRC 100334.</title>
        <authorList>
            <person name="Hosoyama A."/>
            <person name="Uohara A."/>
            <person name="Ohji S."/>
            <person name="Ichikawa N."/>
        </authorList>
    </citation>
    <scope>NUCLEOTIDE SEQUENCE [LARGE SCALE GENOMIC DNA]</scope>
    <source>
        <strain evidence="2 3">NBRC 100334</strain>
    </source>
</reference>
<proteinExistence type="predicted"/>
<dbReference type="EMBL" id="BJVY01000003">
    <property type="protein sequence ID" value="GEL69127.1"/>
    <property type="molecule type" value="Genomic_DNA"/>
</dbReference>
<evidence type="ECO:0000313" key="3">
    <source>
        <dbReference type="Proteomes" id="UP000321224"/>
    </source>
</evidence>
<evidence type="ECO:0000313" key="2">
    <source>
        <dbReference type="EMBL" id="GEL69127.1"/>
    </source>
</evidence>
<feature type="region of interest" description="Disordered" evidence="1">
    <location>
        <begin position="1"/>
        <end position="58"/>
    </location>
</feature>
<dbReference type="AlphaFoldDB" id="A0A511H6I8"/>
<evidence type="ECO:0000256" key="1">
    <source>
        <dbReference type="SAM" id="MobiDB-lite"/>
    </source>
</evidence>
<dbReference type="Proteomes" id="UP000321224">
    <property type="component" value="Unassembled WGS sequence"/>
</dbReference>
<protein>
    <submittedName>
        <fullName evidence="2">Uncharacterized protein</fullName>
    </submittedName>
</protein>
<gene>
    <name evidence="2" type="ORF">MVI01_09110</name>
</gene>
<organism evidence="2 3">
    <name type="scientific">Myxococcus virescens</name>
    <dbReference type="NCBI Taxonomy" id="83456"/>
    <lineage>
        <taxon>Bacteria</taxon>
        <taxon>Pseudomonadati</taxon>
        <taxon>Myxococcota</taxon>
        <taxon>Myxococcia</taxon>
        <taxon>Myxococcales</taxon>
        <taxon>Cystobacterineae</taxon>
        <taxon>Myxococcaceae</taxon>
        <taxon>Myxococcus</taxon>
    </lineage>
</organism>
<comment type="caution">
    <text evidence="2">The sequence shown here is derived from an EMBL/GenBank/DDBJ whole genome shotgun (WGS) entry which is preliminary data.</text>
</comment>
<sequence>MADAGSSGPVPREGDGPFRDGSGMPDRPSCSERAGGRGRLNTFHPGVSAVSITPCPSPLPTALRDEESVDAQRNLFCPNYDACLHLVVKRGWEGWSCRNCDLRKFRVGQPNAQEFAVARPGAWDGN</sequence>
<name>A0A511H6I8_9BACT</name>
<accession>A0A511H6I8</accession>